<dbReference type="eggNOG" id="ENOG5034AV8">
    <property type="taxonomic scope" value="Bacteria"/>
</dbReference>
<dbReference type="RefSeq" id="WP_013015668.1">
    <property type="nucleotide sequence ID" value="NC_013947.1"/>
</dbReference>
<dbReference type="EMBL" id="CP001778">
    <property type="protein sequence ID" value="ADD40097.1"/>
    <property type="molecule type" value="Genomic_DNA"/>
</dbReference>
<dbReference type="HOGENOM" id="CLU_749875_0_0_11"/>
<dbReference type="Proteomes" id="UP000000844">
    <property type="component" value="Chromosome"/>
</dbReference>
<accession>D3Q4D7</accession>
<evidence type="ECO:0000313" key="1">
    <source>
        <dbReference type="EMBL" id="ADD40097.1"/>
    </source>
</evidence>
<organism evidence="1 2">
    <name type="scientific">Stackebrandtia nassauensis (strain DSM 44728 / CIP 108903 / NRRL B-16338 / NBRC 102104 / LLR-40K-21)</name>
    <dbReference type="NCBI Taxonomy" id="446470"/>
    <lineage>
        <taxon>Bacteria</taxon>
        <taxon>Bacillati</taxon>
        <taxon>Actinomycetota</taxon>
        <taxon>Actinomycetes</taxon>
        <taxon>Glycomycetales</taxon>
        <taxon>Glycomycetaceae</taxon>
        <taxon>Stackebrandtia</taxon>
    </lineage>
</organism>
<sequence length="369" mass="40807">MDATVELWRSVREQAQVWAEIPIVAEVSSALPKNAPLADKQLGQKTVAALLQELVAGYSDAMRNPLLLASIVPLLYEDHKKHSSSKVSEQTLGVWLTKMTFLERAHRVTVAWFRAHLAGYPFILAPQLAKGSPFTTLEFTNQLIWSPEERKLGLQFMSCPPKVPSIVKAQKIAKQIDESARAVCRALQETKEWNTFTSTNDALTDIDKTNLKESRNELSRVLSSGEVDSNTTKLAIDRSRYRADSTRRAVARLSGGARNYAEAFIQANDLINLCTDEVFAQLVMYGEPEMVAASCIDFRGGGSKRIDFEVHDYPVFDIIPGNIVRVDDPLVDDAIRVLRTNISFGNVDGISAIVGGSVLTGTSHAWRST</sequence>
<proteinExistence type="predicted"/>
<dbReference type="KEGG" id="sna:Snas_0380"/>
<protein>
    <submittedName>
        <fullName evidence="1">Uncharacterized protein</fullName>
    </submittedName>
</protein>
<reference evidence="1 2" key="1">
    <citation type="journal article" date="2009" name="Stand. Genomic Sci.">
        <title>Complete genome sequence of Stackebrandtia nassauensis type strain (LLR-40K-21).</title>
        <authorList>
            <person name="Munk C."/>
            <person name="Lapidus A."/>
            <person name="Copeland A."/>
            <person name="Jando M."/>
            <person name="Mayilraj S."/>
            <person name="Glavina Del Rio T."/>
            <person name="Nolan M."/>
            <person name="Chen F."/>
            <person name="Lucas S."/>
            <person name="Tice H."/>
            <person name="Cheng J.F."/>
            <person name="Han C."/>
            <person name="Detter J.C."/>
            <person name="Bruce D."/>
            <person name="Goodwin L."/>
            <person name="Chain P."/>
            <person name="Pitluck S."/>
            <person name="Goker M."/>
            <person name="Ovchinikova G."/>
            <person name="Pati A."/>
            <person name="Ivanova N."/>
            <person name="Mavromatis K."/>
            <person name="Chen A."/>
            <person name="Palaniappan K."/>
            <person name="Land M."/>
            <person name="Hauser L."/>
            <person name="Chang Y.J."/>
            <person name="Jeffries C.D."/>
            <person name="Bristow J."/>
            <person name="Eisen J.A."/>
            <person name="Markowitz V."/>
            <person name="Hugenholtz P."/>
            <person name="Kyrpides N.C."/>
            <person name="Klenk H.P."/>
        </authorList>
    </citation>
    <scope>NUCLEOTIDE SEQUENCE [LARGE SCALE GENOMIC DNA]</scope>
    <source>
        <strain evidence="2">DSM 44728 / CIP 108903 / NRRL B-16338 / NBRC 102104 / LLR-40K-21</strain>
    </source>
</reference>
<keyword evidence="2" id="KW-1185">Reference proteome</keyword>
<name>D3Q4D7_STANL</name>
<dbReference type="OrthoDB" id="4705742at2"/>
<gene>
    <name evidence="1" type="ordered locus">Snas_0380</name>
</gene>
<dbReference type="AlphaFoldDB" id="D3Q4D7"/>
<evidence type="ECO:0000313" key="2">
    <source>
        <dbReference type="Proteomes" id="UP000000844"/>
    </source>
</evidence>